<dbReference type="Gene3D" id="2.30.42.10">
    <property type="match status" value="1"/>
</dbReference>
<dbReference type="SUPFAM" id="SSF52096">
    <property type="entry name" value="ClpP/crotonase"/>
    <property type="match status" value="1"/>
</dbReference>
<accession>A0ABS4PXQ1</accession>
<evidence type="ECO:0000259" key="3">
    <source>
        <dbReference type="PROSITE" id="PS50106"/>
    </source>
</evidence>
<organism evidence="4 5">
    <name type="scientific">Amycolatopsis magusensis</name>
    <dbReference type="NCBI Taxonomy" id="882444"/>
    <lineage>
        <taxon>Bacteria</taxon>
        <taxon>Bacillati</taxon>
        <taxon>Actinomycetota</taxon>
        <taxon>Actinomycetes</taxon>
        <taxon>Pseudonocardiales</taxon>
        <taxon>Pseudonocardiaceae</taxon>
        <taxon>Amycolatopsis</taxon>
    </lineage>
</organism>
<reference evidence="4 5" key="1">
    <citation type="submission" date="2021-03" db="EMBL/GenBank/DDBJ databases">
        <title>Sequencing the genomes of 1000 actinobacteria strains.</title>
        <authorList>
            <person name="Klenk H.-P."/>
        </authorList>
    </citation>
    <scope>NUCLEOTIDE SEQUENCE [LARGE SCALE GENOMIC DNA]</scope>
    <source>
        <strain evidence="4 5">DSM 45510</strain>
    </source>
</reference>
<feature type="domain" description="PDZ" evidence="3">
    <location>
        <begin position="187"/>
        <end position="221"/>
    </location>
</feature>
<protein>
    <submittedName>
        <fullName evidence="4">Carboxyl-terminal processing protease</fullName>
        <ecNumber evidence="4">3.4.21.102</ecNumber>
    </submittedName>
</protein>
<dbReference type="InterPro" id="IPR041489">
    <property type="entry name" value="PDZ_6"/>
</dbReference>
<dbReference type="SMART" id="SM00245">
    <property type="entry name" value="TSPc"/>
    <property type="match status" value="1"/>
</dbReference>
<dbReference type="PANTHER" id="PTHR32060:SF30">
    <property type="entry name" value="CARBOXY-TERMINAL PROCESSING PROTEASE CTPA"/>
    <property type="match status" value="1"/>
</dbReference>
<feature type="signal peptide" evidence="2">
    <location>
        <begin position="1"/>
        <end position="24"/>
    </location>
</feature>
<dbReference type="InterPro" id="IPR001478">
    <property type="entry name" value="PDZ"/>
</dbReference>
<evidence type="ECO:0000313" key="5">
    <source>
        <dbReference type="Proteomes" id="UP000741013"/>
    </source>
</evidence>
<dbReference type="PANTHER" id="PTHR32060">
    <property type="entry name" value="TAIL-SPECIFIC PROTEASE"/>
    <property type="match status" value="1"/>
</dbReference>
<keyword evidence="5" id="KW-1185">Reference proteome</keyword>
<dbReference type="EC" id="3.4.21.102" evidence="4"/>
<dbReference type="InterPro" id="IPR036034">
    <property type="entry name" value="PDZ_sf"/>
</dbReference>
<dbReference type="GO" id="GO:0006508">
    <property type="term" value="P:proteolysis"/>
    <property type="evidence" value="ECO:0007669"/>
    <property type="project" value="UniProtKB-KW"/>
</dbReference>
<comment type="caution">
    <text evidence="4">The sequence shown here is derived from an EMBL/GenBank/DDBJ whole genome shotgun (WGS) entry which is preliminary data.</text>
</comment>
<feature type="region of interest" description="Disordered" evidence="1">
    <location>
        <begin position="24"/>
        <end position="52"/>
    </location>
</feature>
<dbReference type="SUPFAM" id="SSF50156">
    <property type="entry name" value="PDZ domain-like"/>
    <property type="match status" value="1"/>
</dbReference>
<evidence type="ECO:0000313" key="4">
    <source>
        <dbReference type="EMBL" id="MBP2183609.1"/>
    </source>
</evidence>
<dbReference type="Pfam" id="PF17820">
    <property type="entry name" value="PDZ_6"/>
    <property type="match status" value="1"/>
</dbReference>
<dbReference type="EMBL" id="JAGGMS010000001">
    <property type="protein sequence ID" value="MBP2183609.1"/>
    <property type="molecule type" value="Genomic_DNA"/>
</dbReference>
<keyword evidence="2" id="KW-0732">Signal</keyword>
<proteinExistence type="predicted"/>
<dbReference type="InterPro" id="IPR005151">
    <property type="entry name" value="Tail-specific_protease"/>
</dbReference>
<dbReference type="Gene3D" id="3.90.226.10">
    <property type="entry name" value="2-enoyl-CoA Hydratase, Chain A, domain 1"/>
    <property type="match status" value="1"/>
</dbReference>
<keyword evidence="4" id="KW-0645">Protease</keyword>
<evidence type="ECO:0000256" key="1">
    <source>
        <dbReference type="SAM" id="MobiDB-lite"/>
    </source>
</evidence>
<dbReference type="PROSITE" id="PS50106">
    <property type="entry name" value="PDZ"/>
    <property type="match status" value="1"/>
</dbReference>
<dbReference type="GO" id="GO:0004252">
    <property type="term" value="F:serine-type endopeptidase activity"/>
    <property type="evidence" value="ECO:0007669"/>
    <property type="project" value="UniProtKB-EC"/>
</dbReference>
<sequence>MKTTKLVLIAAIATVLVSTTSAVADPEGGTAGRPPACQPPPQEQPPPPTATTGTTIGQAYYCIFDHHFSGPVLDSRSLLQPAFAALTQELQRRGLDQATANAPVLTGDKNADWRSFSRAYERIAAGLPDDASRQATAEAALRAMVAALDDNHARWVGVPEADTVPLGFLPSHLHGPGLIDPAATDPVFVTDVLPGSAAAGAGVRPGDEILTVNDVPPYIRGTAVPGVVDWILDAVEGETVRMSVHRPSSGETLDFSMTAVAPPPPSGPPQHEAELLPGDLAYVKLPGFGPPAADTVFAAIAKLGEGRKLRGVVLDLRGNGGGSPEQVARLLGGWAHGKTISYWCDALGKCTPNRTDDSVPLVNLPLVALTDRNCASACDAFSSAVKDLRLGTLVGARTAGAVSGPSQGHLLHNNTGLMLPERHEIGANREKIDTVGVPPDHYAPMTAMALSTGQDPGVAKALTLFP</sequence>
<feature type="chain" id="PRO_5047172588" evidence="2">
    <location>
        <begin position="25"/>
        <end position="466"/>
    </location>
</feature>
<feature type="compositionally biased region" description="Pro residues" evidence="1">
    <location>
        <begin position="36"/>
        <end position="49"/>
    </location>
</feature>
<dbReference type="Pfam" id="PF03572">
    <property type="entry name" value="Peptidase_S41"/>
    <property type="match status" value="1"/>
</dbReference>
<gene>
    <name evidence="4" type="ORF">JOM49_005135</name>
</gene>
<dbReference type="CDD" id="cd06567">
    <property type="entry name" value="Peptidase_S41"/>
    <property type="match status" value="1"/>
</dbReference>
<dbReference type="InterPro" id="IPR029045">
    <property type="entry name" value="ClpP/crotonase-like_dom_sf"/>
</dbReference>
<evidence type="ECO:0000256" key="2">
    <source>
        <dbReference type="SAM" id="SignalP"/>
    </source>
</evidence>
<name>A0ABS4PXQ1_9PSEU</name>
<keyword evidence="4" id="KW-0378">Hydrolase</keyword>
<dbReference type="RefSeq" id="WP_209666762.1">
    <property type="nucleotide sequence ID" value="NZ_JAGGMS010000001.1"/>
</dbReference>
<dbReference type="Proteomes" id="UP000741013">
    <property type="component" value="Unassembled WGS sequence"/>
</dbReference>
<dbReference type="SMART" id="SM00228">
    <property type="entry name" value="PDZ"/>
    <property type="match status" value="1"/>
</dbReference>